<accession>A0A420HTH5</accession>
<evidence type="ECO:0000313" key="2">
    <source>
        <dbReference type="Proteomes" id="UP000283383"/>
    </source>
</evidence>
<gene>
    <name evidence="1" type="ORF">GcM3_162014</name>
</gene>
<keyword evidence="2" id="KW-1185">Reference proteome</keyword>
<evidence type="ECO:0000313" key="1">
    <source>
        <dbReference type="EMBL" id="RKF60730.1"/>
    </source>
</evidence>
<organism evidence="1 2">
    <name type="scientific">Golovinomyces cichoracearum</name>
    <dbReference type="NCBI Taxonomy" id="62708"/>
    <lineage>
        <taxon>Eukaryota</taxon>
        <taxon>Fungi</taxon>
        <taxon>Dikarya</taxon>
        <taxon>Ascomycota</taxon>
        <taxon>Pezizomycotina</taxon>
        <taxon>Leotiomycetes</taxon>
        <taxon>Erysiphales</taxon>
        <taxon>Erysiphaceae</taxon>
        <taxon>Golovinomyces</taxon>
    </lineage>
</organism>
<proteinExistence type="predicted"/>
<name>A0A420HTH5_9PEZI</name>
<sequence length="67" mass="7415">MVPTTRSTPVVGKSDDNASEITLAEVMQSLNTIIANQTVHTDKISDLNKQRTAIENVVFTDEKKDVR</sequence>
<dbReference type="Proteomes" id="UP000283383">
    <property type="component" value="Unassembled WGS sequence"/>
</dbReference>
<dbReference type="AlphaFoldDB" id="A0A420HTH5"/>
<comment type="caution">
    <text evidence="1">The sequence shown here is derived from an EMBL/GenBank/DDBJ whole genome shotgun (WGS) entry which is preliminary data.</text>
</comment>
<reference evidence="1 2" key="1">
    <citation type="journal article" date="2018" name="BMC Genomics">
        <title>Comparative genome analyses reveal sequence features reflecting distinct modes of host-adaptation between dicot and monocot powdery mildew.</title>
        <authorList>
            <person name="Wu Y."/>
            <person name="Ma X."/>
            <person name="Pan Z."/>
            <person name="Kale S.D."/>
            <person name="Song Y."/>
            <person name="King H."/>
            <person name="Zhang Q."/>
            <person name="Presley C."/>
            <person name="Deng X."/>
            <person name="Wei C.I."/>
            <person name="Xiao S."/>
        </authorList>
    </citation>
    <scope>NUCLEOTIDE SEQUENCE [LARGE SCALE GENOMIC DNA]</scope>
    <source>
        <strain evidence="1">UMSG3</strain>
    </source>
</reference>
<dbReference type="EMBL" id="MCBQ01016275">
    <property type="protein sequence ID" value="RKF60730.1"/>
    <property type="molecule type" value="Genomic_DNA"/>
</dbReference>
<protein>
    <submittedName>
        <fullName evidence="1">Uncharacterized protein</fullName>
    </submittedName>
</protein>